<dbReference type="SMART" id="SM00396">
    <property type="entry name" value="ZnF_UBR1"/>
    <property type="match status" value="1"/>
</dbReference>
<comment type="catalytic activity">
    <reaction evidence="1 10">
        <text>S-ubiquitinyl-[E2 ubiquitin-conjugating enzyme]-L-cysteine + [acceptor protein]-L-lysine = [E2 ubiquitin-conjugating enzyme]-L-cysteine + N(6)-ubiquitinyl-[acceptor protein]-L-lysine.</text>
        <dbReference type="EC" id="2.3.2.27"/>
    </reaction>
</comment>
<proteinExistence type="inferred from homology"/>
<dbReference type="Gene3D" id="1.10.10.2670">
    <property type="entry name" value="E3 ubiquitin-protein ligase"/>
    <property type="match status" value="1"/>
</dbReference>
<dbReference type="Gene3D" id="2.10.110.30">
    <property type="match status" value="1"/>
</dbReference>
<evidence type="ECO:0000313" key="14">
    <source>
        <dbReference type="Proteomes" id="UP001479436"/>
    </source>
</evidence>
<dbReference type="InterPro" id="IPR003769">
    <property type="entry name" value="ClpS_core"/>
</dbReference>
<evidence type="ECO:0000256" key="1">
    <source>
        <dbReference type="ARBA" id="ARBA00000900"/>
    </source>
</evidence>
<evidence type="ECO:0000256" key="11">
    <source>
        <dbReference type="SAM" id="MobiDB-lite"/>
    </source>
</evidence>
<feature type="region of interest" description="Disordered" evidence="11">
    <location>
        <begin position="1428"/>
        <end position="1452"/>
    </location>
</feature>
<dbReference type="EC" id="2.3.2.27" evidence="10"/>
<keyword evidence="6 10" id="KW-0833">Ubl conjugation pathway</keyword>
<comment type="pathway">
    <text evidence="2 10">Protein modification; protein ubiquitination.</text>
</comment>
<dbReference type="InterPro" id="IPR042065">
    <property type="entry name" value="E3_ELL-like"/>
</dbReference>
<reference evidence="13 14" key="1">
    <citation type="submission" date="2023-04" db="EMBL/GenBank/DDBJ databases">
        <title>Genome of Basidiobolus ranarum AG-B5.</title>
        <authorList>
            <person name="Stajich J.E."/>
            <person name="Carter-House D."/>
            <person name="Gryganskyi A."/>
        </authorList>
    </citation>
    <scope>NUCLEOTIDE SEQUENCE [LARGE SCALE GENOMIC DNA]</scope>
    <source>
        <strain evidence="13 14">AG-B5</strain>
    </source>
</reference>
<keyword evidence="3 10" id="KW-0808">Transferase</keyword>
<feature type="region of interest" description="Disordered" evidence="11">
    <location>
        <begin position="385"/>
        <end position="415"/>
    </location>
</feature>
<dbReference type="InterPro" id="IPR039164">
    <property type="entry name" value="UBR1-like"/>
</dbReference>
<dbReference type="CDD" id="cd16482">
    <property type="entry name" value="RING-H2_UBR1-like"/>
    <property type="match status" value="1"/>
</dbReference>
<dbReference type="SUPFAM" id="SSF46785">
    <property type="entry name" value="Winged helix' DNA-binding domain"/>
    <property type="match status" value="1"/>
</dbReference>
<keyword evidence="5 10" id="KW-0863">Zinc-finger</keyword>
<sequence>MDSVPLHNSSTADEDFSFAVEGDFSFANYLRDSPKKFNYRLDATAQKEILRVFLSSLCGFNYDYINLLFPEVLDRQDELKPENSLDPEYLPAQKGKPCGHVFKRGEGVYRCRNCALDDTCVLCSRCFHATDHTGHDTSFSVNSGSGGCCDCGDLEAWKIPLQCSYHTADEIQEEKVAEEDDEEDVQPVPDDLVFSIQETMLTVIDFMLQTLCFSPESLTYSRDIEHIKQETAKIDQIIGSVEPEQTIYACVLWNDESHSFQEVIDQVIEATGCSKVEANRVAHHVDSHGRETVEISSSIPRLQRVADRISSIGLSVTIRSARDNFREEISGMFIQWLKELSVGKRGQIGSVMKGKILHVFMETLCEVLGQEPSVYFYDQYDVGDSQSEGGSDTGSNICMDEDEESYDPIGANEDRVSMDYNTYPSVTTMVVDDEQPNNRDESQLPNLSRSKGQTSKTDELSSEFTDGSRSNRLRLDKLLIYDLRLWREARNSLRELYITASVAIPWFKKFIAVRFALMYHELSSAFLLRDQVPEDSIILFSVQVFTVPTISEYLVQDCHFLTSILSIFRSFFLTGKVKLTPFEVPIYLTIDCDSEAMRNRRYFHIFSDLRYLVSSDNVKRVIPKEPAYLGQYMDFLVPFQGMNPSVRYVSQHIEYETDTWINAFNATLHHAKLCRNFAECYTTNTDVLARAIREVILKISEWANHSPPQPPDADDDTGPQRRVEHQPPKFKLANNYNIVEYEISSQPVSFHHPLHWFFGGLLENVHLLETSAIIESGYRSFKNMLLNIDEAEGTDRFLALVDYPIRVSGLLAQIRAGLWVRNGFGIRNQAHHYLDCSLRENTYDLEVLLIQTALVVLDTDRVLTNIVDRYGLLNWFNNIPNSEFEPTQLMFLIEDLLNLIIICVGERAIVTGITMDEKVRREIIHGCISPIAYSELTKRIPERLIQYENFDEILKEVSNFKPPDGISHGCYELKEEYYDAVDPYFIHYSRNNREEAEEILKTKMQKQFLDKDTPVFVKPKLVPIERGPYINLSQTLHSPSLCRIIFNALWYAVHESLIKSETIVDEALHLIMMAFEGLEHEDGSATYSSGFIFNAMTEKYLIQDRSISITLLEFLLEYFDHSKYPEVKPKTDYIISVFDKYGGPISRESIAKVKHEVGLMSESVSAELTEHERKKIAAKELQTKIMNDFAKAQQSFLAQNEDYFSDMEEDEYMDDDEYGEDEAFELDDSIHDDIPKLWEHPVGTCIVCQEELDRNSLYGMLGSIQDSRLLRHTFLDDPRMLTQVLDAPETLDDHVQRNVINDDVSHFAEAFSFKSSRRGLYGSSCGHLMHVQCFNSYFASIEQRHSLQPTRNHPENIELKEFMCPLCKSLGNILIPVVTETKEHYEKVIQYLNPDYSKWINEEFMNAAKSLIKESEINEDAENSVNISDGAVRDSDRLSTSSRFPDGRRESGAGRLREAITQFVQEFLRAPGAPLEAQATSTSRESESQDGETVLKQMFVSMVAVMHSAYFHQNIEEPQTSHHQAPEDFNLLSDILAYTISCLEIKARGVKKNDTSVNGALLGNIGTTTWTLLRVFLNSLTRFATAYPENDTSSETLPQWKKGASRRMKQIIYHFEHVASSRASSKFPKTSRTIQPLLGEDPFFVLVELCGFAVSSLTLDVYHLLRLLYTAEVVRVIVALGESALAENQIGNGWKEQSQYFRNGTNYGEFDVAPFAAEVLSQTGKTEQEISCILSQIDNRILTKMIRTFTLPFLRRAAIFFHVRFGLLMPPANANPSDSATEFDRLCEYLRLPALSEICISSPIIYGWCYHLQYHRSSSKSITPVTPIHLNHPCIFELIPLPGRLDALFQVSSSTICRRCGKVPSNPALCLLCGIFLCSQSDCCIDGKRGECYRHMKECLGSVGMCLLVKKSMVVYQHRENGCFMDAPYLDVHGEVDHGLRRGRPQYLNLQRYDDVRRTWLTQTIPIIVARKIEQTFDTGGWDTL</sequence>
<feature type="compositionally biased region" description="Polar residues" evidence="11">
    <location>
        <begin position="385"/>
        <end position="396"/>
    </location>
</feature>
<accession>A0ABR2X0M6</accession>
<evidence type="ECO:0000256" key="10">
    <source>
        <dbReference type="RuleBase" id="RU366018"/>
    </source>
</evidence>
<evidence type="ECO:0000256" key="3">
    <source>
        <dbReference type="ARBA" id="ARBA00022679"/>
    </source>
</evidence>
<dbReference type="Pfam" id="PF02207">
    <property type="entry name" value="zf-UBR"/>
    <property type="match status" value="1"/>
</dbReference>
<dbReference type="PANTHER" id="PTHR21497:SF24">
    <property type="entry name" value="E3 UBIQUITIN-PROTEIN LIGASE UBR1"/>
    <property type="match status" value="1"/>
</dbReference>
<dbReference type="InterPro" id="IPR055194">
    <property type="entry name" value="UBR1-like_WH"/>
</dbReference>
<evidence type="ECO:0000256" key="9">
    <source>
        <dbReference type="PROSITE-ProRule" id="PRU00508"/>
    </source>
</evidence>
<keyword evidence="14" id="KW-1185">Reference proteome</keyword>
<dbReference type="InterPro" id="IPR036390">
    <property type="entry name" value="WH_DNA-bd_sf"/>
</dbReference>
<dbReference type="PROSITE" id="PS51157">
    <property type="entry name" value="ZF_UBR"/>
    <property type="match status" value="1"/>
</dbReference>
<dbReference type="Pfam" id="PF18995">
    <property type="entry name" value="PRT6_C"/>
    <property type="match status" value="1"/>
</dbReference>
<keyword evidence="7 10" id="KW-0862">Zinc</keyword>
<dbReference type="CDD" id="cd19673">
    <property type="entry name" value="UBR-box_UBR3"/>
    <property type="match status" value="1"/>
</dbReference>
<evidence type="ECO:0000256" key="8">
    <source>
        <dbReference type="ARBA" id="ARBA00046341"/>
    </source>
</evidence>
<dbReference type="Proteomes" id="UP001479436">
    <property type="component" value="Unassembled WGS sequence"/>
</dbReference>
<comment type="similarity">
    <text evidence="8 10">Belongs to the E3 ubiquitin-protein ligase UBR1-like family.</text>
</comment>
<dbReference type="InterPro" id="IPR014719">
    <property type="entry name" value="Ribosomal_bL12_C/ClpS-like"/>
</dbReference>
<feature type="region of interest" description="Disordered" evidence="11">
    <location>
        <begin position="703"/>
        <end position="726"/>
    </location>
</feature>
<dbReference type="Pfam" id="PF02617">
    <property type="entry name" value="ClpS"/>
    <property type="match status" value="1"/>
</dbReference>
<feature type="zinc finger region" description="UBR-type" evidence="9">
    <location>
        <begin position="96"/>
        <end position="168"/>
    </location>
</feature>
<comment type="caution">
    <text evidence="13">The sequence shown here is derived from an EMBL/GenBank/DDBJ whole genome shotgun (WGS) entry which is preliminary data.</text>
</comment>
<dbReference type="EMBL" id="JASJQH010000085">
    <property type="protein sequence ID" value="KAK9767314.1"/>
    <property type="molecule type" value="Genomic_DNA"/>
</dbReference>
<dbReference type="InterPro" id="IPR003126">
    <property type="entry name" value="Znf_UBR"/>
</dbReference>
<evidence type="ECO:0000256" key="6">
    <source>
        <dbReference type="ARBA" id="ARBA00022786"/>
    </source>
</evidence>
<comment type="function">
    <text evidence="10">Ubiquitin ligase protein which is a component of the N-end rule pathway. Recognizes and binds to proteins bearing specific N-terminal residues that are destabilizing according to the N-end rule, leading to their ubiquitination and subsequent degradation.</text>
</comment>
<name>A0ABR2X0M6_9FUNG</name>
<evidence type="ECO:0000313" key="13">
    <source>
        <dbReference type="EMBL" id="KAK9767314.1"/>
    </source>
</evidence>
<dbReference type="PANTHER" id="PTHR21497">
    <property type="entry name" value="UBIQUITIN LIGASE E3 ALPHA-RELATED"/>
    <property type="match status" value="1"/>
</dbReference>
<protein>
    <recommendedName>
        <fullName evidence="10">E3 ubiquitin-protein ligase</fullName>
        <ecNumber evidence="10">2.3.2.27</ecNumber>
    </recommendedName>
</protein>
<gene>
    <name evidence="13" type="primary">UBR1_1</name>
    <name evidence="13" type="ORF">K7432_002975</name>
</gene>
<keyword evidence="13" id="KW-0012">Acyltransferase</keyword>
<keyword evidence="4 10" id="KW-0479">Metal-binding</keyword>
<evidence type="ECO:0000256" key="2">
    <source>
        <dbReference type="ARBA" id="ARBA00004906"/>
    </source>
</evidence>
<feature type="compositionally biased region" description="Polar residues" evidence="11">
    <location>
        <begin position="443"/>
        <end position="455"/>
    </location>
</feature>
<dbReference type="GO" id="GO:0061630">
    <property type="term" value="F:ubiquitin protein ligase activity"/>
    <property type="evidence" value="ECO:0007669"/>
    <property type="project" value="UniProtKB-EC"/>
</dbReference>
<feature type="region of interest" description="Disordered" evidence="11">
    <location>
        <begin position="430"/>
        <end position="466"/>
    </location>
</feature>
<evidence type="ECO:0000256" key="5">
    <source>
        <dbReference type="ARBA" id="ARBA00022771"/>
    </source>
</evidence>
<dbReference type="SUPFAM" id="SSF54736">
    <property type="entry name" value="ClpS-like"/>
    <property type="match status" value="1"/>
</dbReference>
<organism evidence="13 14">
    <name type="scientific">Basidiobolus ranarum</name>
    <dbReference type="NCBI Taxonomy" id="34480"/>
    <lineage>
        <taxon>Eukaryota</taxon>
        <taxon>Fungi</taxon>
        <taxon>Fungi incertae sedis</taxon>
        <taxon>Zoopagomycota</taxon>
        <taxon>Entomophthoromycotina</taxon>
        <taxon>Basidiobolomycetes</taxon>
        <taxon>Basidiobolales</taxon>
        <taxon>Basidiobolaceae</taxon>
        <taxon>Basidiobolus</taxon>
    </lineage>
</organism>
<evidence type="ECO:0000256" key="4">
    <source>
        <dbReference type="ARBA" id="ARBA00022723"/>
    </source>
</evidence>
<dbReference type="Gene3D" id="3.30.1390.10">
    <property type="match status" value="1"/>
</dbReference>
<evidence type="ECO:0000256" key="7">
    <source>
        <dbReference type="ARBA" id="ARBA00022833"/>
    </source>
</evidence>
<evidence type="ECO:0000259" key="12">
    <source>
        <dbReference type="PROSITE" id="PS51157"/>
    </source>
</evidence>
<dbReference type="InterPro" id="IPR044046">
    <property type="entry name" value="E3_ligase_UBR-like_C"/>
</dbReference>
<feature type="domain" description="UBR-type" evidence="12">
    <location>
        <begin position="96"/>
        <end position="168"/>
    </location>
</feature>
<dbReference type="Pfam" id="PF22960">
    <property type="entry name" value="WHD_UBR1"/>
    <property type="match status" value="1"/>
</dbReference>